<gene>
    <name evidence="2" type="ORF">SARC_17026</name>
</gene>
<evidence type="ECO:0000313" key="3">
    <source>
        <dbReference type="Proteomes" id="UP000054560"/>
    </source>
</evidence>
<keyword evidence="3" id="KW-1185">Reference proteome</keyword>
<evidence type="ECO:0000313" key="2">
    <source>
        <dbReference type="EMBL" id="KNC70448.1"/>
    </source>
</evidence>
<feature type="non-terminal residue" evidence="2">
    <location>
        <position position="1"/>
    </location>
</feature>
<dbReference type="RefSeq" id="XP_014144350.1">
    <property type="nucleotide sequence ID" value="XM_014288875.1"/>
</dbReference>
<dbReference type="GeneID" id="25917530"/>
<name>A0A0L0F2P8_9EUKA</name>
<evidence type="ECO:0000256" key="1">
    <source>
        <dbReference type="SAM" id="MobiDB-lite"/>
    </source>
</evidence>
<accession>A0A0L0F2P8</accession>
<dbReference type="Proteomes" id="UP000054560">
    <property type="component" value="Unassembled WGS sequence"/>
</dbReference>
<reference evidence="2 3" key="1">
    <citation type="submission" date="2011-02" db="EMBL/GenBank/DDBJ databases">
        <title>The Genome Sequence of Sphaeroforma arctica JP610.</title>
        <authorList>
            <consortium name="The Broad Institute Genome Sequencing Platform"/>
            <person name="Russ C."/>
            <person name="Cuomo C."/>
            <person name="Young S.K."/>
            <person name="Zeng Q."/>
            <person name="Gargeya S."/>
            <person name="Alvarado L."/>
            <person name="Berlin A."/>
            <person name="Chapman S.B."/>
            <person name="Chen Z."/>
            <person name="Freedman E."/>
            <person name="Gellesch M."/>
            <person name="Goldberg J."/>
            <person name="Griggs A."/>
            <person name="Gujja S."/>
            <person name="Heilman E."/>
            <person name="Heiman D."/>
            <person name="Howarth C."/>
            <person name="Mehta T."/>
            <person name="Neiman D."/>
            <person name="Pearson M."/>
            <person name="Roberts A."/>
            <person name="Saif S."/>
            <person name="Shea T."/>
            <person name="Shenoy N."/>
            <person name="Sisk P."/>
            <person name="Stolte C."/>
            <person name="Sykes S."/>
            <person name="White J."/>
            <person name="Yandava C."/>
            <person name="Burger G."/>
            <person name="Gray M.W."/>
            <person name="Holland P.W.H."/>
            <person name="King N."/>
            <person name="Lang F.B.F."/>
            <person name="Roger A.J."/>
            <person name="Ruiz-Trillo I."/>
            <person name="Haas B."/>
            <person name="Nusbaum C."/>
            <person name="Birren B."/>
        </authorList>
    </citation>
    <scope>NUCLEOTIDE SEQUENCE [LARGE SCALE GENOMIC DNA]</scope>
    <source>
        <strain evidence="2 3">JP610</strain>
    </source>
</reference>
<protein>
    <submittedName>
        <fullName evidence="2">Uncharacterized protein</fullName>
    </submittedName>
</protein>
<feature type="region of interest" description="Disordered" evidence="1">
    <location>
        <begin position="1"/>
        <end position="23"/>
    </location>
</feature>
<dbReference type="AlphaFoldDB" id="A0A0L0F2P8"/>
<proteinExistence type="predicted"/>
<dbReference type="EMBL" id="KQ251146">
    <property type="protein sequence ID" value="KNC70448.1"/>
    <property type="molecule type" value="Genomic_DNA"/>
</dbReference>
<sequence length="59" mass="6482">DKHLHASNGSIGKRSSLKKKRGAVDRTDQIVFDGKHVLEQLHGAGIIDIVRISQAGYPY</sequence>
<organism evidence="2 3">
    <name type="scientific">Sphaeroforma arctica JP610</name>
    <dbReference type="NCBI Taxonomy" id="667725"/>
    <lineage>
        <taxon>Eukaryota</taxon>
        <taxon>Ichthyosporea</taxon>
        <taxon>Ichthyophonida</taxon>
        <taxon>Sphaeroforma</taxon>
    </lineage>
</organism>
<feature type="non-terminal residue" evidence="2">
    <location>
        <position position="59"/>
    </location>
</feature>